<dbReference type="AlphaFoldDB" id="A0A439DFZ9"/>
<dbReference type="InterPro" id="IPR010730">
    <property type="entry name" value="HET"/>
</dbReference>
<organism evidence="2 3">
    <name type="scientific">Xylaria grammica</name>
    <dbReference type="NCBI Taxonomy" id="363999"/>
    <lineage>
        <taxon>Eukaryota</taxon>
        <taxon>Fungi</taxon>
        <taxon>Dikarya</taxon>
        <taxon>Ascomycota</taxon>
        <taxon>Pezizomycotina</taxon>
        <taxon>Sordariomycetes</taxon>
        <taxon>Xylariomycetidae</taxon>
        <taxon>Xylariales</taxon>
        <taxon>Xylariaceae</taxon>
        <taxon>Xylaria</taxon>
    </lineage>
</organism>
<keyword evidence="3" id="KW-1185">Reference proteome</keyword>
<dbReference type="PANTHER" id="PTHR24148:SF80">
    <property type="entry name" value="HETEROKARYON INCOMPATIBILITY DOMAIN-CONTAINING PROTEIN"/>
    <property type="match status" value="1"/>
</dbReference>
<proteinExistence type="predicted"/>
<comment type="caution">
    <text evidence="2">The sequence shown here is derived from an EMBL/GenBank/DDBJ whole genome shotgun (WGS) entry which is preliminary data.</text>
</comment>
<evidence type="ECO:0000313" key="3">
    <source>
        <dbReference type="Proteomes" id="UP000286045"/>
    </source>
</evidence>
<gene>
    <name evidence="2" type="ORF">EKO27_g1774</name>
</gene>
<dbReference type="InterPro" id="IPR052895">
    <property type="entry name" value="HetReg/Transcr_Mod"/>
</dbReference>
<dbReference type="EMBL" id="RYZI01000029">
    <property type="protein sequence ID" value="RWA13323.1"/>
    <property type="molecule type" value="Genomic_DNA"/>
</dbReference>
<dbReference type="Pfam" id="PF26639">
    <property type="entry name" value="Het-6_barrel"/>
    <property type="match status" value="1"/>
</dbReference>
<accession>A0A439DFZ9</accession>
<reference evidence="2 3" key="1">
    <citation type="submission" date="2018-12" db="EMBL/GenBank/DDBJ databases">
        <title>Draft genome sequence of Xylaria grammica IHI A82.</title>
        <authorList>
            <person name="Buettner E."/>
            <person name="Kellner H."/>
        </authorList>
    </citation>
    <scope>NUCLEOTIDE SEQUENCE [LARGE SCALE GENOMIC DNA]</scope>
    <source>
        <strain evidence="2 3">IHI A82</strain>
    </source>
</reference>
<sequence>MMSLQKPVWVDAICINQGDFVERAAQIKLMGKIYQTASTVKIWLGREKRPVTATSVTSNEAGSLLGALTQYPNSTQSGTDPYSGIQGGLLISQVRRIVPRHHLETYGSTPIVLTFLAQALRNMDVGPSNLASLRPLQDSAHRNLVYGLPPPSAREWEIFRQFLSNPWFRRIWIVQEVVLARKAVVVLGNWHINWDAVGRAITWFESKGYAMPRTMKYILHDLKDLLPVAHVAELWQMHELPNKRVPLLGLLKDFRSRDAGQGVDKIYAALGLALETVSDQEEFPTLLEPDYNKSLQDVYRDLAIFLIIEHGSLFVLSHVDRSPTQSTTWPTWVPDWRLPKASSEIWTGEQSSFCADGNEPLSLSFEQDFNGLLLEGLQVDVVRFYGDKLKSYGFGFETYLQELEFVEGAWNLAKASQTAEHTSHHDAPDHLHTFISTLLARDQGGHLEGVMDDAAQWMSKHLSNQFPHLSPKWFGGKRGDAGRFHEALVRVCTDKRFFITRDGRMGIGPEAMKEGDEVAVLFGAKVPFLVRRLGPRYTLIGECYVAGMMKGEPVERWKKSGGSCRRFNIH</sequence>
<dbReference type="Proteomes" id="UP000286045">
    <property type="component" value="Unassembled WGS sequence"/>
</dbReference>
<evidence type="ECO:0000313" key="2">
    <source>
        <dbReference type="EMBL" id="RWA13323.1"/>
    </source>
</evidence>
<protein>
    <recommendedName>
        <fullName evidence="1">Heterokaryon incompatibility domain-containing protein</fullName>
    </recommendedName>
</protein>
<dbReference type="PANTHER" id="PTHR24148">
    <property type="entry name" value="ANKYRIN REPEAT DOMAIN-CONTAINING PROTEIN 39 HOMOLOG-RELATED"/>
    <property type="match status" value="1"/>
</dbReference>
<dbReference type="Pfam" id="PF06985">
    <property type="entry name" value="HET"/>
    <property type="match status" value="1"/>
</dbReference>
<feature type="domain" description="Heterokaryon incompatibility" evidence="1">
    <location>
        <begin position="8"/>
        <end position="49"/>
    </location>
</feature>
<evidence type="ECO:0000259" key="1">
    <source>
        <dbReference type="Pfam" id="PF06985"/>
    </source>
</evidence>
<name>A0A439DFZ9_9PEZI</name>